<evidence type="ECO:0000313" key="2">
    <source>
        <dbReference type="Proteomes" id="UP000070620"/>
    </source>
</evidence>
<organism evidence="1 2">
    <name type="scientific">Micromonospora rosaria</name>
    <dbReference type="NCBI Taxonomy" id="47874"/>
    <lineage>
        <taxon>Bacteria</taxon>
        <taxon>Bacillati</taxon>
        <taxon>Actinomycetota</taxon>
        <taxon>Actinomycetes</taxon>
        <taxon>Micromonosporales</taxon>
        <taxon>Micromonosporaceae</taxon>
        <taxon>Micromonospora</taxon>
    </lineage>
</organism>
<name>A0A136PUI2_9ACTN</name>
<sequence length="74" mass="7705">MPVTADLTKLVDKAYQDKTLAELVDAPVAALAGVSDGDAKLLKEAFNITTVGDLGRNPYFRTAQALVALSGGAR</sequence>
<proteinExistence type="predicted"/>
<evidence type="ECO:0000313" key="1">
    <source>
        <dbReference type="EMBL" id="KXK62098.1"/>
    </source>
</evidence>
<dbReference type="EMBL" id="LRQV01000026">
    <property type="protein sequence ID" value="KXK62098.1"/>
    <property type="molecule type" value="Genomic_DNA"/>
</dbReference>
<dbReference type="RefSeq" id="WP_067363229.1">
    <property type="nucleotide sequence ID" value="NZ_JBIUBN010000003.1"/>
</dbReference>
<reference evidence="1 2" key="1">
    <citation type="submission" date="2016-01" db="EMBL/GenBank/DDBJ databases">
        <title>Whole genome sequence and analysis of Micromonospora rosaria DSM 803, which can produce antibacterial substance rosamicin.</title>
        <authorList>
            <person name="Yang H."/>
            <person name="He X."/>
            <person name="Zhu D."/>
        </authorList>
    </citation>
    <scope>NUCLEOTIDE SEQUENCE [LARGE SCALE GENOMIC DNA]</scope>
    <source>
        <strain evidence="1 2">DSM 803</strain>
    </source>
</reference>
<accession>A0A136PUI2</accession>
<dbReference type="OrthoDB" id="332209at2"/>
<gene>
    <name evidence="1" type="ORF">AWW66_10145</name>
</gene>
<dbReference type="Proteomes" id="UP000070620">
    <property type="component" value="Unassembled WGS sequence"/>
</dbReference>
<comment type="caution">
    <text evidence="1">The sequence shown here is derived from an EMBL/GenBank/DDBJ whole genome shotgun (WGS) entry which is preliminary data.</text>
</comment>
<dbReference type="AlphaFoldDB" id="A0A136PUI2"/>
<protein>
    <submittedName>
        <fullName evidence="1">Uncharacterized protein</fullName>
    </submittedName>
</protein>
<keyword evidence="2" id="KW-1185">Reference proteome</keyword>